<dbReference type="RefSeq" id="WP_130613540.1">
    <property type="nucleotide sequence ID" value="NZ_AP019400.1"/>
</dbReference>
<sequence>MDTGTHFVYGLGLGGLAMVDPVISSHVYGPIAILIGTVVGSNAPDLDGLLRFKSNADYIKNHRGLSHSFPAILGWTALITTVISLSFRDIPWWHIGFWVLLAVVVHVTADLFNSYGTQAFRPVSRQWVAWNIIHIFDPFIFFSHLLAILLWVSGIATPQVIFPVLYILLAVYYSWRTLVHRRLAKKIPMQDKEGSNGDRYSLLPTISLYRWNLVRISQDCTYSIGEWDNGKLRWVDVLKCDEHPAIEASKKSADVQAFLSVTPFPCGHVKTQTWGYEVQWVDIRYRYRKQYPFVAVVLTDLNYAPLQSYVGWLSDERLEKRLKMNTY</sequence>
<dbReference type="Proteomes" id="UP000289856">
    <property type="component" value="Chromosome"/>
</dbReference>
<feature type="transmembrane region" description="Helical" evidence="1">
    <location>
        <begin position="69"/>
        <end position="87"/>
    </location>
</feature>
<dbReference type="OrthoDB" id="110250at2"/>
<keyword evidence="1" id="KW-0472">Membrane</keyword>
<dbReference type="EMBL" id="AP019400">
    <property type="protein sequence ID" value="BBI35131.1"/>
    <property type="molecule type" value="Genomic_DNA"/>
</dbReference>
<dbReference type="KEGG" id="cohn:KCTCHS21_45300"/>
<dbReference type="AlphaFoldDB" id="A0A3T1DAK0"/>
<evidence type="ECO:0000313" key="2">
    <source>
        <dbReference type="EMBL" id="BBI35131.1"/>
    </source>
</evidence>
<keyword evidence="3" id="KW-1185">Reference proteome</keyword>
<name>A0A3T1DAK0_9BACL</name>
<evidence type="ECO:0000313" key="3">
    <source>
        <dbReference type="Proteomes" id="UP000289856"/>
    </source>
</evidence>
<evidence type="ECO:0000256" key="1">
    <source>
        <dbReference type="SAM" id="Phobius"/>
    </source>
</evidence>
<dbReference type="InterPro" id="IPR007404">
    <property type="entry name" value="YdjM-like"/>
</dbReference>
<reference evidence="2 3" key="1">
    <citation type="submission" date="2019-01" db="EMBL/GenBank/DDBJ databases">
        <title>Complete genome sequence of Cohnella hallensis HS21 isolated from Korean fir (Abies koreana) rhizospheric soil.</title>
        <authorList>
            <person name="Jiang L."/>
            <person name="Kang S.W."/>
            <person name="Kim S."/>
            <person name="Jung J."/>
            <person name="Kim C.Y."/>
            <person name="Kim D.H."/>
            <person name="Kim S.W."/>
            <person name="Lee J."/>
        </authorList>
    </citation>
    <scope>NUCLEOTIDE SEQUENCE [LARGE SCALE GENOMIC DNA]</scope>
    <source>
        <strain evidence="2 3">HS21</strain>
    </source>
</reference>
<protein>
    <recommendedName>
        <fullName evidence="4">Hydrolase</fullName>
    </recommendedName>
</protein>
<gene>
    <name evidence="2" type="primary">yfhP</name>
    <name evidence="2" type="ORF">KCTCHS21_45300</name>
</gene>
<dbReference type="Pfam" id="PF04307">
    <property type="entry name" value="YdjM"/>
    <property type="match status" value="1"/>
</dbReference>
<organism evidence="2 3">
    <name type="scientific">Cohnella abietis</name>
    <dbReference type="NCBI Taxonomy" id="2507935"/>
    <lineage>
        <taxon>Bacteria</taxon>
        <taxon>Bacillati</taxon>
        <taxon>Bacillota</taxon>
        <taxon>Bacilli</taxon>
        <taxon>Bacillales</taxon>
        <taxon>Paenibacillaceae</taxon>
        <taxon>Cohnella</taxon>
    </lineage>
</organism>
<accession>A0A3T1DAK0</accession>
<feature type="transmembrane region" description="Helical" evidence="1">
    <location>
        <begin position="160"/>
        <end position="179"/>
    </location>
</feature>
<dbReference type="PANTHER" id="PTHR40031:SF1">
    <property type="entry name" value="MEMBRANE-BOUND METAL-DEPENDENT HYDROLASE"/>
    <property type="match status" value="1"/>
</dbReference>
<dbReference type="PANTHER" id="PTHR40031">
    <property type="entry name" value="HYPOTHETICAL MEMBRANE SPANNING PROTEIN"/>
    <property type="match status" value="1"/>
</dbReference>
<keyword evidence="1" id="KW-1133">Transmembrane helix</keyword>
<feature type="transmembrane region" description="Helical" evidence="1">
    <location>
        <begin position="93"/>
        <end position="115"/>
    </location>
</feature>
<proteinExistence type="predicted"/>
<dbReference type="InterPro" id="IPR053170">
    <property type="entry name" value="Transcription_regulator"/>
</dbReference>
<evidence type="ECO:0008006" key="4">
    <source>
        <dbReference type="Google" id="ProtNLM"/>
    </source>
</evidence>
<keyword evidence="1" id="KW-0812">Transmembrane</keyword>
<feature type="transmembrane region" description="Helical" evidence="1">
    <location>
        <begin position="127"/>
        <end position="154"/>
    </location>
</feature>